<evidence type="ECO:0000256" key="6">
    <source>
        <dbReference type="ARBA" id="ARBA00024695"/>
    </source>
</evidence>
<feature type="region of interest" description="Disordered" evidence="7">
    <location>
        <begin position="812"/>
        <end position="837"/>
    </location>
</feature>
<evidence type="ECO:0000256" key="5">
    <source>
        <dbReference type="ARBA" id="ARBA00023242"/>
    </source>
</evidence>
<feature type="region of interest" description="Disordered" evidence="7">
    <location>
        <begin position="268"/>
        <end position="409"/>
    </location>
</feature>
<feature type="compositionally biased region" description="Basic and acidic residues" evidence="7">
    <location>
        <begin position="34"/>
        <end position="43"/>
    </location>
</feature>
<feature type="compositionally biased region" description="Basic and acidic residues" evidence="7">
    <location>
        <begin position="199"/>
        <end position="208"/>
    </location>
</feature>
<evidence type="ECO:0000256" key="2">
    <source>
        <dbReference type="ARBA" id="ARBA00007466"/>
    </source>
</evidence>
<evidence type="ECO:0000313" key="9">
    <source>
        <dbReference type="Proteomes" id="UP001497383"/>
    </source>
</evidence>
<evidence type="ECO:0000256" key="4">
    <source>
        <dbReference type="ARBA" id="ARBA00022552"/>
    </source>
</evidence>
<dbReference type="PANTHER" id="PTHR23183:SF0">
    <property type="entry name" value="NUCLEOLAR PROTEIN 14"/>
    <property type="match status" value="1"/>
</dbReference>
<gene>
    <name evidence="8" type="ORF">LODBEIA_P33310</name>
</gene>
<evidence type="ECO:0000256" key="1">
    <source>
        <dbReference type="ARBA" id="ARBA00004604"/>
    </source>
</evidence>
<name>A0ABP0ZS54_9ASCO</name>
<dbReference type="GeneID" id="92208527"/>
<comment type="similarity">
    <text evidence="2">Belongs to the NOP14 family.</text>
</comment>
<keyword evidence="9" id="KW-1185">Reference proteome</keyword>
<feature type="compositionally biased region" description="Basic and acidic residues" evidence="7">
    <location>
        <begin position="217"/>
        <end position="226"/>
    </location>
</feature>
<evidence type="ECO:0000313" key="8">
    <source>
        <dbReference type="EMBL" id="CAK9439107.1"/>
    </source>
</evidence>
<proteinExistence type="inferred from homology"/>
<keyword evidence="3" id="KW-0690">Ribosome biogenesis</keyword>
<comment type="function">
    <text evidence="6">Involved in nucleolar processing of pre-18S ribosomal RNA. Has a role in the nuclear export of 40S pre-ribosomal subunit to the cytoplasm.</text>
</comment>
<organism evidence="8 9">
    <name type="scientific">Lodderomyces beijingensis</name>
    <dbReference type="NCBI Taxonomy" id="1775926"/>
    <lineage>
        <taxon>Eukaryota</taxon>
        <taxon>Fungi</taxon>
        <taxon>Dikarya</taxon>
        <taxon>Ascomycota</taxon>
        <taxon>Saccharomycotina</taxon>
        <taxon>Pichiomycetes</taxon>
        <taxon>Debaryomycetaceae</taxon>
        <taxon>Candida/Lodderomyces clade</taxon>
        <taxon>Lodderomyces</taxon>
    </lineage>
</organism>
<dbReference type="InterPro" id="IPR007276">
    <property type="entry name" value="Nop14"/>
</dbReference>
<sequence>MAGSQLKQLKSALREKGLLGQTNTKKSKKSKTSRRNEVDRDLQKQNLFNVRSEFNKFDQRINRSKHDVSITAGKEFVKVGSKQHNDATAKKGAMQKQMKSQYDLEKRKKGRTGGILDKRFGENDVGLSQEEKMLARFTRERQAATANTRGKKRGLYSLESEEEEEDDDEDDDDNNGGFQLTHSGHALSFDDENTINYVDEDRLVRGGEEQGDAAQEPQRKKSKNEVMKEIIAKSKFYKQQRQQTFAKTQDQIDELDEDFGDVMDDLRGVQQSSAPGMNKKTPEDREYDSRVRELTYDRRAVPADRTKTEEELHREHEEKRQKLEQDRLRRMEGFVSARAAEGDDLDENDDDVNGFWGGDSENEEDGFRIKGDGDEEEEEEGEEEEDDDDDDEGKEESEGVSNRKPVSRKSAPVVMPLNVEDFIQQVSSLNPEKQAQHVQKICDAYKPNLAMGNKEKMNQFVSIIFEYALHLANKFEPLQPILTVLKRLSSTYNEQLVETMRQYIGDIESRVESTTSAKLQPSDLTFFVIVAFLFSTSDHYHLIVTPSLILMNQILSNVIYRSKDDLKALAQGVFLTDVLLTYQRFAKRFDPEIVNFIEFAFLSLVPQPEQVDVNKVLSMRNPNSSLNLVKSAKYPPEDPSITSISLEEVFSASEANSETLKVNLLLKLITIMDKAVSLWRDKPSLIEILSSFLVLLKHLTKYTAITTPYLEKFTKLCKASANSRRPLELQHHKAIGIATYAPKFEENFNPDKKSYDPNAERQQLAKVKAQLKKEQKAALKDIRYENRFLAREQIGEKKQMYDDYHRKMAHIYNSIQSEEGKERNDYEREKKSRKNRK</sequence>
<accession>A0ABP0ZS54</accession>
<feature type="compositionally biased region" description="Basic and acidic residues" evidence="7">
    <location>
        <begin position="818"/>
        <end position="830"/>
    </location>
</feature>
<reference evidence="8 9" key="1">
    <citation type="submission" date="2024-03" db="EMBL/GenBank/DDBJ databases">
        <authorList>
            <person name="Brejova B."/>
        </authorList>
    </citation>
    <scope>NUCLEOTIDE SEQUENCE [LARGE SCALE GENOMIC DNA]</scope>
    <source>
        <strain evidence="8 9">CBS 14171</strain>
    </source>
</reference>
<feature type="region of interest" description="Disordered" evidence="7">
    <location>
        <begin position="140"/>
        <end position="226"/>
    </location>
</feature>
<protein>
    <recommendedName>
        <fullName evidence="10">Nucleolar complex protein 14</fullName>
    </recommendedName>
</protein>
<feature type="compositionally biased region" description="Acidic residues" evidence="7">
    <location>
        <begin position="342"/>
        <end position="352"/>
    </location>
</feature>
<keyword evidence="5" id="KW-0539">Nucleus</keyword>
<evidence type="ECO:0000256" key="7">
    <source>
        <dbReference type="SAM" id="MobiDB-lite"/>
    </source>
</evidence>
<evidence type="ECO:0008006" key="10">
    <source>
        <dbReference type="Google" id="ProtNLM"/>
    </source>
</evidence>
<feature type="region of interest" description="Disordered" evidence="7">
    <location>
        <begin position="80"/>
        <end position="106"/>
    </location>
</feature>
<evidence type="ECO:0000256" key="3">
    <source>
        <dbReference type="ARBA" id="ARBA00022517"/>
    </source>
</evidence>
<comment type="subcellular location">
    <subcellularLocation>
        <location evidence="1">Nucleus</location>
        <location evidence="1">Nucleolus</location>
    </subcellularLocation>
</comment>
<feature type="compositionally biased region" description="Acidic residues" evidence="7">
    <location>
        <begin position="159"/>
        <end position="174"/>
    </location>
</feature>
<feature type="region of interest" description="Disordered" evidence="7">
    <location>
        <begin position="1"/>
        <end position="44"/>
    </location>
</feature>
<dbReference type="Proteomes" id="UP001497383">
    <property type="component" value="Chromosome 4"/>
</dbReference>
<feature type="compositionally biased region" description="Basic and acidic residues" evidence="7">
    <location>
        <begin position="280"/>
        <end position="332"/>
    </location>
</feature>
<dbReference type="RefSeq" id="XP_066830269.1">
    <property type="nucleotide sequence ID" value="XM_066973430.1"/>
</dbReference>
<keyword evidence="4" id="KW-0698">rRNA processing</keyword>
<dbReference type="Pfam" id="PF04147">
    <property type="entry name" value="Nop14"/>
    <property type="match status" value="1"/>
</dbReference>
<dbReference type="PANTHER" id="PTHR23183">
    <property type="entry name" value="NOP14"/>
    <property type="match status" value="1"/>
</dbReference>
<feature type="compositionally biased region" description="Acidic residues" evidence="7">
    <location>
        <begin position="373"/>
        <end position="395"/>
    </location>
</feature>
<dbReference type="EMBL" id="OZ022408">
    <property type="protein sequence ID" value="CAK9439107.1"/>
    <property type="molecule type" value="Genomic_DNA"/>
</dbReference>